<comment type="caution">
    <text evidence="1">The sequence shown here is derived from an EMBL/GenBank/DDBJ whole genome shotgun (WGS) entry which is preliminary data.</text>
</comment>
<name>A0A822ZSH5_NELNU</name>
<sequence>MHLLNARPGSKSQIFPQNNLKVLITKRFGSGNFNVHDVSNVDKLEIGR</sequence>
<reference evidence="1 2" key="1">
    <citation type="journal article" date="2020" name="Mol. Biol. Evol.">
        <title>Distinct Expression and Methylation Patterns for Genes with Different Fates following a Single Whole-Genome Duplication in Flowering Plants.</title>
        <authorList>
            <person name="Shi T."/>
            <person name="Rahmani R.S."/>
            <person name="Gugger P.F."/>
            <person name="Wang M."/>
            <person name="Li H."/>
            <person name="Zhang Y."/>
            <person name="Li Z."/>
            <person name="Wang Q."/>
            <person name="Van de Peer Y."/>
            <person name="Marchal K."/>
            <person name="Chen J."/>
        </authorList>
    </citation>
    <scope>NUCLEOTIDE SEQUENCE [LARGE SCALE GENOMIC DNA]</scope>
    <source>
        <tissue evidence="1">Leaf</tissue>
    </source>
</reference>
<protein>
    <submittedName>
        <fullName evidence="1">Uncharacterized protein</fullName>
    </submittedName>
</protein>
<organism evidence="1 2">
    <name type="scientific">Nelumbo nucifera</name>
    <name type="common">Sacred lotus</name>
    <dbReference type="NCBI Taxonomy" id="4432"/>
    <lineage>
        <taxon>Eukaryota</taxon>
        <taxon>Viridiplantae</taxon>
        <taxon>Streptophyta</taxon>
        <taxon>Embryophyta</taxon>
        <taxon>Tracheophyta</taxon>
        <taxon>Spermatophyta</taxon>
        <taxon>Magnoliopsida</taxon>
        <taxon>Proteales</taxon>
        <taxon>Nelumbonaceae</taxon>
        <taxon>Nelumbo</taxon>
    </lineage>
</organism>
<dbReference type="Proteomes" id="UP000607653">
    <property type="component" value="Unassembled WGS sequence"/>
</dbReference>
<keyword evidence="2" id="KW-1185">Reference proteome</keyword>
<accession>A0A822ZSH5</accession>
<dbReference type="AlphaFoldDB" id="A0A822ZSH5"/>
<evidence type="ECO:0000313" key="1">
    <source>
        <dbReference type="EMBL" id="DAD46511.1"/>
    </source>
</evidence>
<evidence type="ECO:0000313" key="2">
    <source>
        <dbReference type="Proteomes" id="UP000607653"/>
    </source>
</evidence>
<proteinExistence type="predicted"/>
<dbReference type="EMBL" id="DUZY01000008">
    <property type="protein sequence ID" value="DAD46511.1"/>
    <property type="molecule type" value="Genomic_DNA"/>
</dbReference>
<gene>
    <name evidence="1" type="ORF">HUJ06_016448</name>
</gene>